<feature type="region of interest" description="Disordered" evidence="5">
    <location>
        <begin position="14"/>
        <end position="33"/>
    </location>
</feature>
<evidence type="ECO:0000256" key="4">
    <source>
        <dbReference type="ARBA" id="ARBA00023242"/>
    </source>
</evidence>
<gene>
    <name evidence="7" type="ORF">V5O48_002065</name>
</gene>
<reference evidence="7 8" key="1">
    <citation type="submission" date="2024-02" db="EMBL/GenBank/DDBJ databases">
        <title>A draft genome for the cacao thread blight pathogen Marasmius crinis-equi.</title>
        <authorList>
            <person name="Cohen S.P."/>
            <person name="Baruah I.K."/>
            <person name="Amoako-Attah I."/>
            <person name="Bukari Y."/>
            <person name="Meinhardt L.W."/>
            <person name="Bailey B.A."/>
        </authorList>
    </citation>
    <scope>NUCLEOTIDE SEQUENCE [LARGE SCALE GENOMIC DNA]</scope>
    <source>
        <strain evidence="7 8">GH-76</strain>
    </source>
</reference>
<feature type="region of interest" description="Disordered" evidence="5">
    <location>
        <begin position="218"/>
        <end position="294"/>
    </location>
</feature>
<feature type="region of interest" description="Disordered" evidence="5">
    <location>
        <begin position="501"/>
        <end position="578"/>
    </location>
</feature>
<evidence type="ECO:0000259" key="6">
    <source>
        <dbReference type="Pfam" id="PF12253"/>
    </source>
</evidence>
<organism evidence="7 8">
    <name type="scientific">Marasmius crinis-equi</name>
    <dbReference type="NCBI Taxonomy" id="585013"/>
    <lineage>
        <taxon>Eukaryota</taxon>
        <taxon>Fungi</taxon>
        <taxon>Dikarya</taxon>
        <taxon>Basidiomycota</taxon>
        <taxon>Agaricomycotina</taxon>
        <taxon>Agaricomycetes</taxon>
        <taxon>Agaricomycetidae</taxon>
        <taxon>Agaricales</taxon>
        <taxon>Marasmiineae</taxon>
        <taxon>Marasmiaceae</taxon>
        <taxon>Marasmius</taxon>
    </lineage>
</organism>
<evidence type="ECO:0000256" key="2">
    <source>
        <dbReference type="ARBA" id="ARBA00022763"/>
    </source>
</evidence>
<comment type="subcellular location">
    <subcellularLocation>
        <location evidence="1">Nucleus</location>
    </subcellularLocation>
</comment>
<dbReference type="EMBL" id="JBAHYK010000043">
    <property type="protein sequence ID" value="KAL0579981.1"/>
    <property type="molecule type" value="Genomic_DNA"/>
</dbReference>
<feature type="compositionally biased region" description="Acidic residues" evidence="5">
    <location>
        <begin position="503"/>
        <end position="548"/>
    </location>
</feature>
<protein>
    <recommendedName>
        <fullName evidence="6">Chromatin assembly factor 1 subunit A dimerization domain-containing protein</fullName>
    </recommendedName>
</protein>
<dbReference type="InterPro" id="IPR022043">
    <property type="entry name" value="CAF1A_DD"/>
</dbReference>
<keyword evidence="2" id="KW-0227">DNA damage</keyword>
<evidence type="ECO:0000313" key="8">
    <source>
        <dbReference type="Proteomes" id="UP001465976"/>
    </source>
</evidence>
<sequence length="755" mass="83769">MSNVETGKGICSTAATSSSCVSPSRRIPENQSKEKANVAELKNGKIVFRQKSHSFEKHSETLQELVKFREMLSERSKSNLPLTEIEDEYRPLIVKLAYESDKTLNTLAKHIHSQLLPSDDEDEDMDPAALSKIFPVATIEKAIQVVMNRNNYGLELDSTVKIPNQLCIWRWEAKENYQHCLPKAALEKVAARLAERAQAKVNLLAAFNALSEAERTALIPNRGTSKSGKEASTSTTSPPVPAPGPSTNSAPSTSSSPSKQAETNDSESPKAKAGRPKKPENTERLAKAKKQKEAQKSLMANFFNSKPKAQTSNHLNGKATSSKTDISEFEKTFKSFVHKKDTELAPVNAFLNRKKRVASGTSKDIIVVDSDDESMPRSTRPVNQLSIRERLRDAMSALPEHPHYLPPRSSSQQNTPSYKTYYSPSVRELMKRLSEAEMTDDTSAVRSITQTLADRQILPAKVLIFHEDNRPGYFGTWTRSSRVVGSRTPFAKDVVDIDYGYDSGEDWDEGENAGDADDVVDEDDDDQDSEDQESDMDDWLVDDDEVEESAPPPPDLTLPDVPLPTKRKAEEDEKASKKRKVVVPLVPYAKGPCWESVIGECTDNVLSPYQIRFFNDASYSLDPFTFVSTMNETVKRKQKTEPVFAVPSLPHRAADASNPSAPPNTPAVKKSAPVAPKTAFPEAHLPVLLDKVNTLQSGNLTVLVEVVFQELRAHKVKKNAIEAKIKEVGMKCRDRKYWVVRENASSHSSAPMDTS</sequence>
<keyword evidence="8" id="KW-1185">Reference proteome</keyword>
<dbReference type="Pfam" id="PF12253">
    <property type="entry name" value="CAF1A_dimeriz"/>
    <property type="match status" value="1"/>
</dbReference>
<feature type="domain" description="Chromatin assembly factor 1 subunit A dimerization" evidence="6">
    <location>
        <begin position="461"/>
        <end position="534"/>
    </location>
</feature>
<keyword evidence="3" id="KW-0234">DNA repair</keyword>
<feature type="compositionally biased region" description="Low complexity" evidence="5">
    <location>
        <begin position="14"/>
        <end position="25"/>
    </location>
</feature>
<feature type="compositionally biased region" description="Basic and acidic residues" evidence="5">
    <location>
        <begin position="277"/>
        <end position="294"/>
    </location>
</feature>
<feature type="compositionally biased region" description="Low complexity" evidence="5">
    <location>
        <begin position="245"/>
        <end position="258"/>
    </location>
</feature>
<dbReference type="PANTHER" id="PTHR15272:SF0">
    <property type="entry name" value="CHROMATIN ASSEMBLY FACTOR 1 SUBUNIT A"/>
    <property type="match status" value="1"/>
</dbReference>
<comment type="caution">
    <text evidence="7">The sequence shown here is derived from an EMBL/GenBank/DDBJ whole genome shotgun (WGS) entry which is preliminary data.</text>
</comment>
<evidence type="ECO:0000256" key="1">
    <source>
        <dbReference type="ARBA" id="ARBA00004123"/>
    </source>
</evidence>
<evidence type="ECO:0000313" key="7">
    <source>
        <dbReference type="EMBL" id="KAL0579981.1"/>
    </source>
</evidence>
<keyword evidence="4" id="KW-0539">Nucleus</keyword>
<evidence type="ECO:0000256" key="5">
    <source>
        <dbReference type="SAM" id="MobiDB-lite"/>
    </source>
</evidence>
<dbReference type="PANTHER" id="PTHR15272">
    <property type="entry name" value="CHROMATIN ASSEMBLY FACTOR 1 SUBUNIT A CAF-1 SUBUNIT A"/>
    <property type="match status" value="1"/>
</dbReference>
<accession>A0ABR3FWT5</accession>
<name>A0ABR3FWT5_9AGAR</name>
<evidence type="ECO:0000256" key="3">
    <source>
        <dbReference type="ARBA" id="ARBA00023204"/>
    </source>
</evidence>
<feature type="region of interest" description="Disordered" evidence="5">
    <location>
        <begin position="651"/>
        <end position="675"/>
    </location>
</feature>
<proteinExistence type="predicted"/>
<dbReference type="Proteomes" id="UP001465976">
    <property type="component" value="Unassembled WGS sequence"/>
</dbReference>